<dbReference type="GO" id="GO:0008330">
    <property type="term" value="F:protein tyrosine/threonine phosphatase activity"/>
    <property type="evidence" value="ECO:0007669"/>
    <property type="project" value="TreeGrafter"/>
</dbReference>
<dbReference type="AlphaFoldDB" id="A0AAD7AEW4"/>
<dbReference type="PANTHER" id="PTHR10159:SF519">
    <property type="entry name" value="DUAL SPECIFICITY PROTEIN PHOSPHATASE MPK3"/>
    <property type="match status" value="1"/>
</dbReference>
<comment type="caution">
    <text evidence="7">The sequence shown here is derived from an EMBL/GenBank/DDBJ whole genome shotgun (WGS) entry which is preliminary data.</text>
</comment>
<evidence type="ECO:0000256" key="3">
    <source>
        <dbReference type="ARBA" id="ARBA00022801"/>
    </source>
</evidence>
<dbReference type="Pfam" id="PF00782">
    <property type="entry name" value="DSPc"/>
    <property type="match status" value="1"/>
</dbReference>
<evidence type="ECO:0000313" key="7">
    <source>
        <dbReference type="EMBL" id="KAJ7356830.1"/>
    </source>
</evidence>
<comment type="similarity">
    <text evidence="1">Belongs to the protein-tyrosine phosphatase family. Non-receptor class dual specificity subfamily.</text>
</comment>
<dbReference type="InterPro" id="IPR000340">
    <property type="entry name" value="Dual-sp_phosphatase_cat-dom"/>
</dbReference>
<dbReference type="Proteomes" id="UP001218218">
    <property type="component" value="Unassembled WGS sequence"/>
</dbReference>
<dbReference type="InterPro" id="IPR000387">
    <property type="entry name" value="Tyr_Pase_dom"/>
</dbReference>
<feature type="domain" description="Tyrosine specific protein phosphatases" evidence="6">
    <location>
        <begin position="76"/>
        <end position="134"/>
    </location>
</feature>
<name>A0AAD7AEW4_9AGAR</name>
<dbReference type="GO" id="GO:0043409">
    <property type="term" value="P:negative regulation of MAPK cascade"/>
    <property type="evidence" value="ECO:0007669"/>
    <property type="project" value="TreeGrafter"/>
</dbReference>
<dbReference type="EC" id="3.1.3.48" evidence="2"/>
<dbReference type="InterPro" id="IPR016130">
    <property type="entry name" value="Tyr_Pase_AS"/>
</dbReference>
<dbReference type="CDD" id="cd14498">
    <property type="entry name" value="DSP"/>
    <property type="match status" value="1"/>
</dbReference>
<sequence>MGKRDKPTSQPAACLILPSIYLGPCSAASSIPFLTANSITHVLSIGVTPKDTVDGVAYHRIPLKDSASVLITAACAETCAIIDAALSSKNGTGRILVHCSAGISRSPSVLTAYLMRRHRMSLKAALGRIVRARPQVSPKFLEQLKDMEQELFGSVSLHVYELPKREKDRLVLFESEDISADVELVDDTG</sequence>
<dbReference type="PROSITE" id="PS00383">
    <property type="entry name" value="TYR_PHOSPHATASE_1"/>
    <property type="match status" value="1"/>
</dbReference>
<dbReference type="Gene3D" id="3.90.190.10">
    <property type="entry name" value="Protein tyrosine phosphatase superfamily"/>
    <property type="match status" value="1"/>
</dbReference>
<dbReference type="PANTHER" id="PTHR10159">
    <property type="entry name" value="DUAL SPECIFICITY PROTEIN PHOSPHATASE"/>
    <property type="match status" value="1"/>
</dbReference>
<dbReference type="InterPro" id="IPR020422">
    <property type="entry name" value="TYR_PHOSPHATASE_DUAL_dom"/>
</dbReference>
<organism evidence="7 8">
    <name type="scientific">Mycena albidolilacea</name>
    <dbReference type="NCBI Taxonomy" id="1033008"/>
    <lineage>
        <taxon>Eukaryota</taxon>
        <taxon>Fungi</taxon>
        <taxon>Dikarya</taxon>
        <taxon>Basidiomycota</taxon>
        <taxon>Agaricomycotina</taxon>
        <taxon>Agaricomycetes</taxon>
        <taxon>Agaricomycetidae</taxon>
        <taxon>Agaricales</taxon>
        <taxon>Marasmiineae</taxon>
        <taxon>Mycenaceae</taxon>
        <taxon>Mycena</taxon>
    </lineage>
</organism>
<evidence type="ECO:0000313" key="8">
    <source>
        <dbReference type="Proteomes" id="UP001218218"/>
    </source>
</evidence>
<feature type="domain" description="Tyrosine-protein phosphatase" evidence="5">
    <location>
        <begin position="10"/>
        <end position="157"/>
    </location>
</feature>
<dbReference type="PROSITE" id="PS50054">
    <property type="entry name" value="TYR_PHOSPHATASE_DUAL"/>
    <property type="match status" value="1"/>
</dbReference>
<keyword evidence="3" id="KW-0378">Hydrolase</keyword>
<dbReference type="InterPro" id="IPR029021">
    <property type="entry name" value="Prot-tyrosine_phosphatase-like"/>
</dbReference>
<dbReference type="GO" id="GO:0005737">
    <property type="term" value="C:cytoplasm"/>
    <property type="evidence" value="ECO:0007669"/>
    <property type="project" value="TreeGrafter"/>
</dbReference>
<evidence type="ECO:0000259" key="5">
    <source>
        <dbReference type="PROSITE" id="PS50054"/>
    </source>
</evidence>
<evidence type="ECO:0000259" key="6">
    <source>
        <dbReference type="PROSITE" id="PS50056"/>
    </source>
</evidence>
<accession>A0AAD7AEW4</accession>
<dbReference type="EMBL" id="JARIHO010000008">
    <property type="protein sequence ID" value="KAJ7356830.1"/>
    <property type="molecule type" value="Genomic_DNA"/>
</dbReference>
<proteinExistence type="inferred from homology"/>
<dbReference type="SUPFAM" id="SSF52799">
    <property type="entry name" value="(Phosphotyrosine protein) phosphatases II"/>
    <property type="match status" value="1"/>
</dbReference>
<evidence type="ECO:0000256" key="1">
    <source>
        <dbReference type="ARBA" id="ARBA00008601"/>
    </source>
</evidence>
<dbReference type="PROSITE" id="PS50056">
    <property type="entry name" value="TYR_PHOSPHATASE_2"/>
    <property type="match status" value="1"/>
</dbReference>
<keyword evidence="8" id="KW-1185">Reference proteome</keyword>
<protein>
    <recommendedName>
        <fullName evidence="2">protein-tyrosine-phosphatase</fullName>
        <ecNumber evidence="2">3.1.3.48</ecNumber>
    </recommendedName>
</protein>
<evidence type="ECO:0000256" key="4">
    <source>
        <dbReference type="ARBA" id="ARBA00022912"/>
    </source>
</evidence>
<evidence type="ECO:0000256" key="2">
    <source>
        <dbReference type="ARBA" id="ARBA00013064"/>
    </source>
</evidence>
<gene>
    <name evidence="7" type="ORF">DFH08DRAFT_911976</name>
</gene>
<dbReference type="GO" id="GO:0033550">
    <property type="term" value="F:MAP kinase tyrosine phosphatase activity"/>
    <property type="evidence" value="ECO:0007669"/>
    <property type="project" value="TreeGrafter"/>
</dbReference>
<dbReference type="SMART" id="SM00195">
    <property type="entry name" value="DSPc"/>
    <property type="match status" value="1"/>
</dbReference>
<reference evidence="7" key="1">
    <citation type="submission" date="2023-03" db="EMBL/GenBank/DDBJ databases">
        <title>Massive genome expansion in bonnet fungi (Mycena s.s.) driven by repeated elements and novel gene families across ecological guilds.</title>
        <authorList>
            <consortium name="Lawrence Berkeley National Laboratory"/>
            <person name="Harder C.B."/>
            <person name="Miyauchi S."/>
            <person name="Viragh M."/>
            <person name="Kuo A."/>
            <person name="Thoen E."/>
            <person name="Andreopoulos B."/>
            <person name="Lu D."/>
            <person name="Skrede I."/>
            <person name="Drula E."/>
            <person name="Henrissat B."/>
            <person name="Morin E."/>
            <person name="Kohler A."/>
            <person name="Barry K."/>
            <person name="LaButti K."/>
            <person name="Morin E."/>
            <person name="Salamov A."/>
            <person name="Lipzen A."/>
            <person name="Mereny Z."/>
            <person name="Hegedus B."/>
            <person name="Baldrian P."/>
            <person name="Stursova M."/>
            <person name="Weitz H."/>
            <person name="Taylor A."/>
            <person name="Grigoriev I.V."/>
            <person name="Nagy L.G."/>
            <person name="Martin F."/>
            <person name="Kauserud H."/>
        </authorList>
    </citation>
    <scope>NUCLEOTIDE SEQUENCE</scope>
    <source>
        <strain evidence="7">CBHHK002</strain>
    </source>
</reference>
<dbReference type="GO" id="GO:0017017">
    <property type="term" value="F:MAP kinase tyrosine/serine/threonine phosphatase activity"/>
    <property type="evidence" value="ECO:0007669"/>
    <property type="project" value="TreeGrafter"/>
</dbReference>
<keyword evidence="4" id="KW-0904">Protein phosphatase</keyword>